<evidence type="ECO:0000259" key="6">
    <source>
        <dbReference type="Pfam" id="PF00580"/>
    </source>
</evidence>
<evidence type="ECO:0000256" key="1">
    <source>
        <dbReference type="ARBA" id="ARBA00022741"/>
    </source>
</evidence>
<accession>A0A2J8A639</accession>
<comment type="caution">
    <text evidence="7">The sequence shown here is derived from an EMBL/GenBank/DDBJ whole genome shotgun (WGS) entry which is preliminary data.</text>
</comment>
<keyword evidence="3 7" id="KW-0347">Helicase</keyword>
<evidence type="ECO:0000313" key="7">
    <source>
        <dbReference type="EMBL" id="PNH07963.1"/>
    </source>
</evidence>
<dbReference type="InterPro" id="IPR027417">
    <property type="entry name" value="P-loop_NTPase"/>
</dbReference>
<protein>
    <submittedName>
        <fullName evidence="7">Putative DNA helicase II</fullName>
    </submittedName>
</protein>
<evidence type="ECO:0000256" key="3">
    <source>
        <dbReference type="ARBA" id="ARBA00022806"/>
    </source>
</evidence>
<evidence type="ECO:0000256" key="4">
    <source>
        <dbReference type="ARBA" id="ARBA00022840"/>
    </source>
</evidence>
<dbReference type="AlphaFoldDB" id="A0A2J8A639"/>
<organism evidence="7 8">
    <name type="scientific">Tetrabaena socialis</name>
    <dbReference type="NCBI Taxonomy" id="47790"/>
    <lineage>
        <taxon>Eukaryota</taxon>
        <taxon>Viridiplantae</taxon>
        <taxon>Chlorophyta</taxon>
        <taxon>core chlorophytes</taxon>
        <taxon>Chlorophyceae</taxon>
        <taxon>CS clade</taxon>
        <taxon>Chlamydomonadales</taxon>
        <taxon>Tetrabaenaceae</taxon>
        <taxon>Tetrabaena</taxon>
    </lineage>
</organism>
<keyword evidence="4" id="KW-0067">ATP-binding</keyword>
<dbReference type="PANTHER" id="PTHR11070">
    <property type="entry name" value="UVRD / RECB / PCRA DNA HELICASE FAMILY MEMBER"/>
    <property type="match status" value="1"/>
</dbReference>
<dbReference type="GO" id="GO:0003677">
    <property type="term" value="F:DNA binding"/>
    <property type="evidence" value="ECO:0007669"/>
    <property type="project" value="InterPro"/>
</dbReference>
<dbReference type="EMBL" id="PGGS01000152">
    <property type="protein sequence ID" value="PNH07963.1"/>
    <property type="molecule type" value="Genomic_DNA"/>
</dbReference>
<evidence type="ECO:0000256" key="2">
    <source>
        <dbReference type="ARBA" id="ARBA00022801"/>
    </source>
</evidence>
<name>A0A2J8A639_9CHLO</name>
<dbReference type="GO" id="GO:0000725">
    <property type="term" value="P:recombinational repair"/>
    <property type="evidence" value="ECO:0007669"/>
    <property type="project" value="TreeGrafter"/>
</dbReference>
<dbReference type="InterPro" id="IPR000212">
    <property type="entry name" value="DNA_helicase_UvrD/REP"/>
</dbReference>
<evidence type="ECO:0000313" key="8">
    <source>
        <dbReference type="Proteomes" id="UP000236333"/>
    </source>
</evidence>
<dbReference type="Pfam" id="PF00580">
    <property type="entry name" value="UvrD-helicase"/>
    <property type="match status" value="1"/>
</dbReference>
<gene>
    <name evidence="7" type="ORF">TSOC_005548</name>
</gene>
<keyword evidence="8" id="KW-1185">Reference proteome</keyword>
<keyword evidence="2" id="KW-0378">Hydrolase</keyword>
<proteinExistence type="predicted"/>
<feature type="domain" description="UvrD-like helicase ATP-binding" evidence="6">
    <location>
        <begin position="1"/>
        <end position="129"/>
    </location>
</feature>
<keyword evidence="1" id="KW-0547">Nucleotide-binding</keyword>
<dbReference type="GO" id="GO:0005634">
    <property type="term" value="C:nucleus"/>
    <property type="evidence" value="ECO:0007669"/>
    <property type="project" value="TreeGrafter"/>
</dbReference>
<dbReference type="Gene3D" id="3.40.50.300">
    <property type="entry name" value="P-loop containing nucleotide triphosphate hydrolases"/>
    <property type="match status" value="1"/>
</dbReference>
<dbReference type="SUPFAM" id="SSF52540">
    <property type="entry name" value="P-loop containing nucleoside triphosphate hydrolases"/>
    <property type="match status" value="1"/>
</dbReference>
<dbReference type="PANTHER" id="PTHR11070:SF2">
    <property type="entry name" value="ATP-DEPENDENT DNA HELICASE SRS2"/>
    <property type="match status" value="1"/>
</dbReference>
<feature type="region of interest" description="Disordered" evidence="5">
    <location>
        <begin position="147"/>
        <end position="174"/>
    </location>
</feature>
<dbReference type="GO" id="GO:0016787">
    <property type="term" value="F:hydrolase activity"/>
    <property type="evidence" value="ECO:0007669"/>
    <property type="project" value="UniProtKB-KW"/>
</dbReference>
<dbReference type="GO" id="GO:0043138">
    <property type="term" value="F:3'-5' DNA helicase activity"/>
    <property type="evidence" value="ECO:0007669"/>
    <property type="project" value="TreeGrafter"/>
</dbReference>
<dbReference type="OrthoDB" id="551120at2759"/>
<dbReference type="GO" id="GO:0005524">
    <property type="term" value="F:ATP binding"/>
    <property type="evidence" value="ECO:0007669"/>
    <property type="project" value="UniProtKB-KW"/>
</dbReference>
<evidence type="ECO:0000256" key="5">
    <source>
        <dbReference type="SAM" id="MobiDB-lite"/>
    </source>
</evidence>
<sequence>MLHLILHMRVPPQHILCITFTNKAAAEVRERLQRAGVDPRSVTAATFHSWCYSQLRFHHRARQAGRGTAAGFEQCPTVWMDTDLKRAVALALRLASLEKGRTDLTTWLQLPEGSPWGAILARAQEAHVDLYNTCVAKAQALLQKQEEAKKRKPAAKKTSQAGGGAAATGQGAAGSELAYDIL</sequence>
<dbReference type="Proteomes" id="UP000236333">
    <property type="component" value="Unassembled WGS sequence"/>
</dbReference>
<reference evidence="7 8" key="1">
    <citation type="journal article" date="2017" name="Mol. Biol. Evol.">
        <title>The 4-celled Tetrabaena socialis nuclear genome reveals the essential components for genetic control of cell number at the origin of multicellularity in the volvocine lineage.</title>
        <authorList>
            <person name="Featherston J."/>
            <person name="Arakaki Y."/>
            <person name="Hanschen E.R."/>
            <person name="Ferris P.J."/>
            <person name="Michod R.E."/>
            <person name="Olson B.J.S.C."/>
            <person name="Nozaki H."/>
            <person name="Durand P.M."/>
        </authorList>
    </citation>
    <scope>NUCLEOTIDE SEQUENCE [LARGE SCALE GENOMIC DNA]</scope>
    <source>
        <strain evidence="7 8">NIES-571</strain>
    </source>
</reference>
<dbReference type="InterPro" id="IPR014016">
    <property type="entry name" value="UvrD-like_ATP-bd"/>
</dbReference>